<sequence length="656" mass="70613">MPIIKGGYMALTRSTSPTRNFDTIGQAISFGTKFKVGDRIFIYGDEGVSFDYKVGSYLVDNGTVFQAGSGYLVRNFEGPARSSWFSSWSGLVTYMSLPGRSLVVDNEVKATSVMYLKSLSSIKFTANGVIIPNDTPAQVINILGTEPTSFTSLSGDMLADSALVTFADGAGISPGDSVVIKSDRLCDGGPNTYGVRASVLRKVLATTSTGGVTTALLDQSVHYTFLVSENAVIGKYNPVDDVELVDVKINKVADSNTLFTLGISMQYCNNVRIKGGVIQGSKRAGAGDITGRSAIKFANCRNSYVDGTHFYAIGWYGVEVLGASEDIQVRNIKAWDVRHAISLNWQTTTDGPKWGEPITFKAIDCIAHKTIQSGFDTHDIGKRIQFIRCISYDAGDDGFQARAHNVEYIGCKAYRPLLDGFAANTGVNFPIYRECIAYNAPRAGFNASYGGGHIYDCEAHFCADGIRTSGGTVQGGRYTHNSKVDIFITKDVAGTQQTPLNISEASLRYDGNGRAVYFHGTMGIDPTLVTISDCDMTGHGLAWALLSGYTVQPTPPRMSRNTLDDVNVRGIATLVAGTATVNARVRGQFSSNANTFKWVSEIKLTRLTYPSNAGPVSVTAVTQDASVPTPNPDLNSFTIKSANAADVSQVMWEIFL</sequence>
<feature type="domain" description="K1 capsule-specific polysaccharide lyase N-terminal" evidence="7">
    <location>
        <begin position="9"/>
        <end position="80"/>
    </location>
</feature>
<keyword evidence="3" id="KW-1227">Viral tail protein</keyword>
<comment type="subcellular location">
    <subcellularLocation>
        <location evidence="1">Virion</location>
    </subcellularLocation>
</comment>
<evidence type="ECO:0000256" key="3">
    <source>
        <dbReference type="ARBA" id="ARBA00022732"/>
    </source>
</evidence>
<dbReference type="GO" id="GO:0098994">
    <property type="term" value="P:symbiont entry into host cell via disruption of host cell envelope"/>
    <property type="evidence" value="ECO:0007669"/>
    <property type="project" value="UniProtKB-KW"/>
</dbReference>
<dbReference type="GO" id="GO:0098015">
    <property type="term" value="C:virus tail"/>
    <property type="evidence" value="ECO:0007669"/>
    <property type="project" value="UniProtKB-KW"/>
</dbReference>
<keyword evidence="5" id="KW-1160">Virus entry into host cell</keyword>
<dbReference type="EMBL" id="OY979398">
    <property type="protein sequence ID" value="CAK6604010.1"/>
    <property type="molecule type" value="Genomic_DNA"/>
</dbReference>
<evidence type="ECO:0000256" key="4">
    <source>
        <dbReference type="ARBA" id="ARBA00022844"/>
    </source>
</evidence>
<keyword evidence="6" id="KW-1238">Degradation of host capsule during virus entry</keyword>
<evidence type="ECO:0000313" key="11">
    <source>
        <dbReference type="Proteomes" id="UP001497402"/>
    </source>
</evidence>
<dbReference type="Gene3D" id="2.160.20.10">
    <property type="entry name" value="Single-stranded right-handed beta-helix, Pectin lyase-like"/>
    <property type="match status" value="1"/>
</dbReference>
<dbReference type="InterPro" id="IPR056204">
    <property type="entry name" value="K1-lyase_C"/>
</dbReference>
<feature type="domain" description="K1 capsule-specific polysaccharide lyase C-terminal" evidence="8">
    <location>
        <begin position="568"/>
        <end position="655"/>
    </location>
</feature>
<evidence type="ECO:0000256" key="5">
    <source>
        <dbReference type="ARBA" id="ARBA00023296"/>
    </source>
</evidence>
<evidence type="ECO:0000256" key="6">
    <source>
        <dbReference type="ARBA" id="ARBA00035731"/>
    </source>
</evidence>
<dbReference type="InterPro" id="IPR057095">
    <property type="entry name" value="K1-lyase_Rider"/>
</dbReference>
<keyword evidence="4" id="KW-0946">Virion</keyword>
<protein>
    <submittedName>
        <fullName evidence="10">Tail spike protein</fullName>
    </submittedName>
</protein>
<evidence type="ECO:0000259" key="7">
    <source>
        <dbReference type="Pfam" id="PF24145"/>
    </source>
</evidence>
<evidence type="ECO:0000256" key="1">
    <source>
        <dbReference type="ARBA" id="ARBA00004328"/>
    </source>
</evidence>
<accession>A0AAV1MIV3</accession>
<name>A0AAV1MIV3_9CAUD</name>
<evidence type="ECO:0000313" key="10">
    <source>
        <dbReference type="EMBL" id="CAK6604010.1"/>
    </source>
</evidence>
<evidence type="ECO:0000256" key="2">
    <source>
        <dbReference type="ARBA" id="ARBA00022717"/>
    </source>
</evidence>
<gene>
    <name evidence="10" type="ORF">K22PH164C1_LOCUS11</name>
</gene>
<dbReference type="SUPFAM" id="SSF51126">
    <property type="entry name" value="Pectin lyase-like"/>
    <property type="match status" value="1"/>
</dbReference>
<dbReference type="GO" id="GO:0098996">
    <property type="term" value="P:symbiont entry into host cell via disruption of host cell glycocalyx"/>
    <property type="evidence" value="ECO:0007669"/>
    <property type="project" value="UniProtKB-KW"/>
</dbReference>
<dbReference type="InterPro" id="IPR057094">
    <property type="entry name" value="K1-lyase_N"/>
</dbReference>
<dbReference type="InterPro" id="IPR011050">
    <property type="entry name" value="Pectin_lyase_fold/virulence"/>
</dbReference>
<organism evidence="10 11">
    <name type="scientific">Klebsiella phage vB_Kpn_K22PH164C1</name>
    <dbReference type="NCBI Taxonomy" id="3071617"/>
    <lineage>
        <taxon>Viruses</taxon>
        <taxon>Duplodnaviria</taxon>
        <taxon>Heunggongvirae</taxon>
        <taxon>Uroviricota</taxon>
        <taxon>Caudoviricetes</taxon>
        <taxon>Autographivirales</taxon>
        <taxon>Autosignataviridae</taxon>
        <taxon>Molineuxvirinae</taxon>
        <taxon>Gansuvirus</taxon>
        <taxon>Gansuvirus K22PH164C1</taxon>
    </lineage>
</organism>
<dbReference type="Pfam" id="PF24149">
    <property type="entry name" value="K1-lyase_Rider"/>
    <property type="match status" value="1"/>
</dbReference>
<keyword evidence="11" id="KW-1185">Reference proteome</keyword>
<reference evidence="10 11" key="1">
    <citation type="submission" date="2023-10" db="EMBL/GenBank/DDBJ databases">
        <authorList>
            <person name="Robby Concha-Eloko"/>
            <person name="Pilar Barberan- Martinez"/>
            <person name="Rafael Sanjuan"/>
            <person name="Pilar Domingo-Calap"/>
        </authorList>
    </citation>
    <scope>NUCLEOTIDE SEQUENCE [LARGE SCALE GENOMIC DNA]</scope>
</reference>
<feature type="domain" description="K1 capsule-specific polysaccharide lyase Rider" evidence="9">
    <location>
        <begin position="150"/>
        <end position="237"/>
    </location>
</feature>
<proteinExistence type="predicted"/>
<evidence type="ECO:0000259" key="8">
    <source>
        <dbReference type="Pfam" id="PF24146"/>
    </source>
</evidence>
<dbReference type="Pfam" id="PF24145">
    <property type="entry name" value="K1-lyase_N"/>
    <property type="match status" value="1"/>
</dbReference>
<keyword evidence="2" id="KW-1235">Degradation of host cell envelope components during virus entry</keyword>
<dbReference type="InterPro" id="IPR012334">
    <property type="entry name" value="Pectin_lyas_fold"/>
</dbReference>
<evidence type="ECO:0000259" key="9">
    <source>
        <dbReference type="Pfam" id="PF24149"/>
    </source>
</evidence>
<dbReference type="Pfam" id="PF24146">
    <property type="entry name" value="K1-lyase_C"/>
    <property type="match status" value="1"/>
</dbReference>
<dbReference type="Proteomes" id="UP001497402">
    <property type="component" value="Chromosome"/>
</dbReference>